<dbReference type="EMBL" id="CP013002">
    <property type="protein sequence ID" value="ALL13063.1"/>
    <property type="molecule type" value="Genomic_DNA"/>
</dbReference>
<organism evidence="2 3">
    <name type="scientific">Caulobacter henricii</name>
    <dbReference type="NCBI Taxonomy" id="69395"/>
    <lineage>
        <taxon>Bacteria</taxon>
        <taxon>Pseudomonadati</taxon>
        <taxon>Pseudomonadota</taxon>
        <taxon>Alphaproteobacteria</taxon>
        <taxon>Caulobacterales</taxon>
        <taxon>Caulobacteraceae</taxon>
        <taxon>Caulobacter</taxon>
    </lineage>
</organism>
<dbReference type="InterPro" id="IPR032710">
    <property type="entry name" value="NTF2-like_dom_sf"/>
</dbReference>
<evidence type="ECO:0000313" key="3">
    <source>
        <dbReference type="Proteomes" id="UP000056905"/>
    </source>
</evidence>
<dbReference type="STRING" id="69395.AQ619_06700"/>
<dbReference type="RefSeq" id="WP_062145695.1">
    <property type="nucleotide sequence ID" value="NZ_CP013002.1"/>
</dbReference>
<accession>A0A0P0NYZ2</accession>
<name>A0A0P0NYZ2_9CAUL</name>
<dbReference type="KEGG" id="chq:AQ619_06700"/>
<dbReference type="Gene3D" id="3.10.450.50">
    <property type="match status" value="1"/>
</dbReference>
<gene>
    <name evidence="2" type="ORF">AQ619_06700</name>
</gene>
<keyword evidence="3" id="KW-1185">Reference proteome</keyword>
<dbReference type="Proteomes" id="UP000056905">
    <property type="component" value="Chromosome"/>
</dbReference>
<sequence length="117" mass="13236">MRQERALLAKAYDAFNARDAAALGAVLHDEAQWPDSLEGGQVQGRQAVIDYFARQFDLMQLDARLVTVREEPPARIVLEIQYAVRSREGQLWSDTRAVLAYDFADGLIRRMTVLEGL</sequence>
<evidence type="ECO:0000313" key="2">
    <source>
        <dbReference type="EMBL" id="ALL13063.1"/>
    </source>
</evidence>
<evidence type="ECO:0000259" key="1">
    <source>
        <dbReference type="Pfam" id="PF12680"/>
    </source>
</evidence>
<reference evidence="2 3" key="1">
    <citation type="submission" date="2015-10" db="EMBL/GenBank/DDBJ databases">
        <title>Conservation of the essential genome among Caulobacter and Brevundimonas species.</title>
        <authorList>
            <person name="Scott D."/>
            <person name="Ely B."/>
        </authorList>
    </citation>
    <scope>NUCLEOTIDE SEQUENCE [LARGE SCALE GENOMIC DNA]</scope>
    <source>
        <strain evidence="2 3">CB4</strain>
    </source>
</reference>
<dbReference type="Pfam" id="PF12680">
    <property type="entry name" value="SnoaL_2"/>
    <property type="match status" value="1"/>
</dbReference>
<feature type="domain" description="SnoaL-like" evidence="1">
    <location>
        <begin position="10"/>
        <end position="111"/>
    </location>
</feature>
<dbReference type="AlphaFoldDB" id="A0A0P0NYZ2"/>
<protein>
    <recommendedName>
        <fullName evidence="1">SnoaL-like domain-containing protein</fullName>
    </recommendedName>
</protein>
<dbReference type="SUPFAM" id="SSF54427">
    <property type="entry name" value="NTF2-like"/>
    <property type="match status" value="1"/>
</dbReference>
<proteinExistence type="predicted"/>
<dbReference type="InterPro" id="IPR037401">
    <property type="entry name" value="SnoaL-like"/>
</dbReference>